<evidence type="ECO:0000313" key="2">
    <source>
        <dbReference type="EMBL" id="KAG0145789.1"/>
    </source>
</evidence>
<feature type="region of interest" description="Disordered" evidence="1">
    <location>
        <begin position="79"/>
        <end position="102"/>
    </location>
</feature>
<reference evidence="2" key="1">
    <citation type="submission" date="2013-11" db="EMBL/GenBank/DDBJ databases">
        <title>Genome sequence of the fusiform rust pathogen reveals effectors for host alternation and coevolution with pine.</title>
        <authorList>
            <consortium name="DOE Joint Genome Institute"/>
            <person name="Smith K."/>
            <person name="Pendleton A."/>
            <person name="Kubisiak T."/>
            <person name="Anderson C."/>
            <person name="Salamov A."/>
            <person name="Aerts A."/>
            <person name="Riley R."/>
            <person name="Clum A."/>
            <person name="Lindquist E."/>
            <person name="Ence D."/>
            <person name="Campbell M."/>
            <person name="Kronenberg Z."/>
            <person name="Feau N."/>
            <person name="Dhillon B."/>
            <person name="Hamelin R."/>
            <person name="Burleigh J."/>
            <person name="Smith J."/>
            <person name="Yandell M."/>
            <person name="Nelson C."/>
            <person name="Grigoriev I."/>
            <person name="Davis J."/>
        </authorList>
    </citation>
    <scope>NUCLEOTIDE SEQUENCE</scope>
    <source>
        <strain evidence="2">G11</strain>
    </source>
</reference>
<proteinExistence type="predicted"/>
<evidence type="ECO:0000256" key="1">
    <source>
        <dbReference type="SAM" id="MobiDB-lite"/>
    </source>
</evidence>
<accession>A0A9P6NKF9</accession>
<gene>
    <name evidence="2" type="ORF">CROQUDRAFT_93380</name>
</gene>
<name>A0A9P6NKF9_9BASI</name>
<dbReference type="Proteomes" id="UP000886653">
    <property type="component" value="Unassembled WGS sequence"/>
</dbReference>
<dbReference type="AlphaFoldDB" id="A0A9P6NKF9"/>
<keyword evidence="3" id="KW-1185">Reference proteome</keyword>
<evidence type="ECO:0000313" key="3">
    <source>
        <dbReference type="Proteomes" id="UP000886653"/>
    </source>
</evidence>
<comment type="caution">
    <text evidence="2">The sequence shown here is derived from an EMBL/GenBank/DDBJ whole genome shotgun (WGS) entry which is preliminary data.</text>
</comment>
<organism evidence="2 3">
    <name type="scientific">Cronartium quercuum f. sp. fusiforme G11</name>
    <dbReference type="NCBI Taxonomy" id="708437"/>
    <lineage>
        <taxon>Eukaryota</taxon>
        <taxon>Fungi</taxon>
        <taxon>Dikarya</taxon>
        <taxon>Basidiomycota</taxon>
        <taxon>Pucciniomycotina</taxon>
        <taxon>Pucciniomycetes</taxon>
        <taxon>Pucciniales</taxon>
        <taxon>Coleosporiaceae</taxon>
        <taxon>Cronartium</taxon>
    </lineage>
</organism>
<feature type="compositionally biased region" description="Basic and acidic residues" evidence="1">
    <location>
        <begin position="82"/>
        <end position="93"/>
    </location>
</feature>
<protein>
    <submittedName>
        <fullName evidence="2">Uncharacterized protein</fullName>
    </submittedName>
</protein>
<sequence length="102" mass="11524">MVKNAGDRLKDDGSNYANWEYRVTRLIEMVTGKEHYLDDTEAHLKDPCGDRVVFSIIDLLVPVDVGRWLSGSTRRHGCWDLPSKDGHDGDGPRVRTLQVDEG</sequence>
<dbReference type="EMBL" id="MU167270">
    <property type="protein sequence ID" value="KAG0145789.1"/>
    <property type="molecule type" value="Genomic_DNA"/>
</dbReference>